<keyword evidence="1" id="KW-0862">Zinc</keyword>
<evidence type="ECO:0000256" key="1">
    <source>
        <dbReference type="PROSITE-ProRule" id="PRU00325"/>
    </source>
</evidence>
<dbReference type="EMBL" id="BAABAB010000022">
    <property type="protein sequence ID" value="GAA3627118.1"/>
    <property type="molecule type" value="Genomic_DNA"/>
</dbReference>
<organism evidence="4 5">
    <name type="scientific">Microlunatus ginsengisoli</name>
    <dbReference type="NCBI Taxonomy" id="363863"/>
    <lineage>
        <taxon>Bacteria</taxon>
        <taxon>Bacillati</taxon>
        <taxon>Actinomycetota</taxon>
        <taxon>Actinomycetes</taxon>
        <taxon>Propionibacteriales</taxon>
        <taxon>Propionibacteriaceae</taxon>
        <taxon>Microlunatus</taxon>
    </lineage>
</organism>
<dbReference type="RefSeq" id="WP_344806280.1">
    <property type="nucleotide sequence ID" value="NZ_BAABAB010000022.1"/>
</dbReference>
<evidence type="ECO:0000313" key="5">
    <source>
        <dbReference type="Proteomes" id="UP001501490"/>
    </source>
</evidence>
<feature type="region of interest" description="Disordered" evidence="2">
    <location>
        <begin position="1"/>
        <end position="26"/>
    </location>
</feature>
<dbReference type="Proteomes" id="UP001501490">
    <property type="component" value="Unassembled WGS sequence"/>
</dbReference>
<evidence type="ECO:0000256" key="2">
    <source>
        <dbReference type="SAM" id="MobiDB-lite"/>
    </source>
</evidence>
<feature type="compositionally biased region" description="Polar residues" evidence="2">
    <location>
        <begin position="206"/>
        <end position="217"/>
    </location>
</feature>
<gene>
    <name evidence="4" type="ORF">GCM10022236_31790</name>
</gene>
<dbReference type="PANTHER" id="PTHR38133:SF1">
    <property type="entry name" value="SLR1429 PROTEIN"/>
    <property type="match status" value="1"/>
</dbReference>
<feature type="compositionally biased region" description="Basic and acidic residues" evidence="2">
    <location>
        <begin position="1"/>
        <end position="11"/>
    </location>
</feature>
<feature type="region of interest" description="Disordered" evidence="2">
    <location>
        <begin position="198"/>
        <end position="218"/>
    </location>
</feature>
<keyword evidence="1" id="KW-0479">Metal-binding</keyword>
<feature type="domain" description="SWIM-type" evidence="3">
    <location>
        <begin position="141"/>
        <end position="172"/>
    </location>
</feature>
<reference evidence="5" key="1">
    <citation type="journal article" date="2019" name="Int. J. Syst. Evol. Microbiol.">
        <title>The Global Catalogue of Microorganisms (GCM) 10K type strain sequencing project: providing services to taxonomists for standard genome sequencing and annotation.</title>
        <authorList>
            <consortium name="The Broad Institute Genomics Platform"/>
            <consortium name="The Broad Institute Genome Sequencing Center for Infectious Disease"/>
            <person name="Wu L."/>
            <person name="Ma J."/>
        </authorList>
    </citation>
    <scope>NUCLEOTIDE SEQUENCE [LARGE SCALE GENOMIC DNA]</scope>
    <source>
        <strain evidence="5">JCM 16929</strain>
    </source>
</reference>
<proteinExistence type="predicted"/>
<evidence type="ECO:0000259" key="3">
    <source>
        <dbReference type="PROSITE" id="PS50966"/>
    </source>
</evidence>
<keyword evidence="5" id="KW-1185">Reference proteome</keyword>
<dbReference type="InterPro" id="IPR007527">
    <property type="entry name" value="Znf_SWIM"/>
</dbReference>
<name>A0ABP7A946_9ACTN</name>
<protein>
    <submittedName>
        <fullName evidence="4">SWIM zinc finger family protein</fullName>
    </submittedName>
</protein>
<dbReference type="PANTHER" id="PTHR38133">
    <property type="entry name" value="SLR1429 PROTEIN"/>
    <property type="match status" value="1"/>
</dbReference>
<comment type="caution">
    <text evidence="4">The sequence shown here is derived from an EMBL/GenBank/DDBJ whole genome shotgun (WGS) entry which is preliminary data.</text>
</comment>
<evidence type="ECO:0000313" key="4">
    <source>
        <dbReference type="EMBL" id="GAA3627118.1"/>
    </source>
</evidence>
<dbReference type="PROSITE" id="PS50966">
    <property type="entry name" value="ZF_SWIM"/>
    <property type="match status" value="1"/>
</dbReference>
<sequence>MARRFDDRERWYPPSKPRKVTGGLKARTPRGAIGSTWWSQRFVAVLESFALGSRLTRGRTYARQGQVLSLEVGSGLVRSRVQGSRAQPYEVRIGLAPFGELVWAKAEIALSEQALPAAKLLAGEVPPELEEIFAAAGSPLFPGSVEELEQDCSCPDWGLPCKHLAATFYLLAEAFDDDPFLILRWRGRERDQLLSRLRELRGDRSGTPSGDEPTTGSPRAAIGTAMALDTPIEPTAAEAVSIDGERFWQPPPALPQPPPTLSVDPCLILRQLPTPSGGLGGDRLVVALREAYDRFAADRGEG</sequence>
<keyword evidence="1" id="KW-0863">Zinc-finger</keyword>
<dbReference type="Pfam" id="PF04434">
    <property type="entry name" value="SWIM"/>
    <property type="match status" value="1"/>
</dbReference>
<accession>A0ABP7A946</accession>